<keyword evidence="6" id="KW-0238">DNA-binding</keyword>
<evidence type="ECO:0000256" key="7">
    <source>
        <dbReference type="ARBA" id="ARBA00023163"/>
    </source>
</evidence>
<reference evidence="12 13" key="1">
    <citation type="submission" date="2018-04" db="EMBL/GenBank/DDBJ databases">
        <authorList>
            <person name="Zhang X."/>
            <person name="Yuan J."/>
            <person name="Li F."/>
            <person name="Xiang J."/>
        </authorList>
    </citation>
    <scope>NUCLEOTIDE SEQUENCE [LARGE SCALE GENOMIC DNA]</scope>
    <source>
        <tissue evidence="12">Muscle</tissue>
    </source>
</reference>
<evidence type="ECO:0000259" key="11">
    <source>
        <dbReference type="PROSITE" id="PS51030"/>
    </source>
</evidence>
<evidence type="ECO:0000256" key="10">
    <source>
        <dbReference type="SAM" id="MobiDB-lite"/>
    </source>
</evidence>
<keyword evidence="9" id="KW-0539">Nucleus</keyword>
<evidence type="ECO:0000256" key="5">
    <source>
        <dbReference type="ARBA" id="ARBA00023015"/>
    </source>
</evidence>
<keyword evidence="13" id="KW-1185">Reference proteome</keyword>
<gene>
    <name evidence="12" type="ORF">C7M84_005606</name>
</gene>
<dbReference type="EMBL" id="QCYY01001725">
    <property type="protein sequence ID" value="ROT75836.1"/>
    <property type="molecule type" value="Genomic_DNA"/>
</dbReference>
<dbReference type="InterPro" id="IPR013088">
    <property type="entry name" value="Znf_NHR/GATA"/>
</dbReference>
<proteinExistence type="predicted"/>
<evidence type="ECO:0000313" key="13">
    <source>
        <dbReference type="Proteomes" id="UP000283509"/>
    </source>
</evidence>
<dbReference type="InterPro" id="IPR001628">
    <property type="entry name" value="Znf_hrmn_rcpt"/>
</dbReference>
<keyword evidence="3" id="KW-0863">Zinc-finger</keyword>
<evidence type="ECO:0000256" key="6">
    <source>
        <dbReference type="ARBA" id="ARBA00023125"/>
    </source>
</evidence>
<sequence length="228" mass="23742">MTQPGEAAIQPAPLPGEQTTTSFPARLPAAPAAAQEGRRPPRSPSASPPAAHAPMITPAPFPPPSLAMHHHQMSSSLLGGRLSPLGGAGRCATSLPSGVCVSSSGMGASMGGSTMATVSCLVCGDTSSGKHYGILACNGCSGFFKRSVRRKLIYRCQAGTGACVVDKAHRNQCQACRLKKCLQMGMNKDAVQNERQPRNTATIRPEAFAEMDQERLLREAAVAVGVFT</sequence>
<dbReference type="STRING" id="6689.A0A423THA3"/>
<dbReference type="PROSITE" id="PS51030">
    <property type="entry name" value="NUCLEAR_REC_DBD_2"/>
    <property type="match status" value="1"/>
</dbReference>
<dbReference type="PANTHER" id="PTHR24083">
    <property type="entry name" value="NUCLEAR HORMONE RECEPTOR"/>
    <property type="match status" value="1"/>
</dbReference>
<comment type="subcellular location">
    <subcellularLocation>
        <location evidence="1">Nucleus</location>
    </subcellularLocation>
</comment>
<accession>A0A423THA3</accession>
<dbReference type="PRINTS" id="PR00047">
    <property type="entry name" value="STROIDFINGER"/>
</dbReference>
<evidence type="ECO:0000313" key="12">
    <source>
        <dbReference type="EMBL" id="ROT75836.1"/>
    </source>
</evidence>
<dbReference type="InterPro" id="IPR050274">
    <property type="entry name" value="Nuclear_hormone_rcpt_NR2"/>
</dbReference>
<dbReference type="SUPFAM" id="SSF57716">
    <property type="entry name" value="Glucocorticoid receptor-like (DNA-binding domain)"/>
    <property type="match status" value="1"/>
</dbReference>
<dbReference type="Pfam" id="PF00105">
    <property type="entry name" value="zf-C4"/>
    <property type="match status" value="1"/>
</dbReference>
<dbReference type="SMART" id="SM00399">
    <property type="entry name" value="ZnF_C4"/>
    <property type="match status" value="1"/>
</dbReference>
<keyword evidence="8 12" id="KW-0675">Receptor</keyword>
<dbReference type="GO" id="GO:0043565">
    <property type="term" value="F:sequence-specific DNA binding"/>
    <property type="evidence" value="ECO:0007669"/>
    <property type="project" value="InterPro"/>
</dbReference>
<dbReference type="Gene3D" id="3.30.50.10">
    <property type="entry name" value="Erythroid Transcription Factor GATA-1, subunit A"/>
    <property type="match status" value="1"/>
</dbReference>
<keyword evidence="7" id="KW-0804">Transcription</keyword>
<dbReference type="GO" id="GO:0008270">
    <property type="term" value="F:zinc ion binding"/>
    <property type="evidence" value="ECO:0007669"/>
    <property type="project" value="UniProtKB-KW"/>
</dbReference>
<evidence type="ECO:0000256" key="1">
    <source>
        <dbReference type="ARBA" id="ARBA00004123"/>
    </source>
</evidence>
<dbReference type="GO" id="GO:0003700">
    <property type="term" value="F:DNA-binding transcription factor activity"/>
    <property type="evidence" value="ECO:0007669"/>
    <property type="project" value="InterPro"/>
</dbReference>
<evidence type="ECO:0000256" key="8">
    <source>
        <dbReference type="ARBA" id="ARBA00023170"/>
    </source>
</evidence>
<name>A0A423THA3_PENVA</name>
<protein>
    <submittedName>
        <fullName evidence="12">Putative photoreceptor-specific nuclear receptor isoform X2</fullName>
    </submittedName>
</protein>
<evidence type="ECO:0000256" key="9">
    <source>
        <dbReference type="ARBA" id="ARBA00023242"/>
    </source>
</evidence>
<dbReference type="Proteomes" id="UP000283509">
    <property type="component" value="Unassembled WGS sequence"/>
</dbReference>
<comment type="caution">
    <text evidence="12">The sequence shown here is derived from an EMBL/GenBank/DDBJ whole genome shotgun (WGS) entry which is preliminary data.</text>
</comment>
<feature type="compositionally biased region" description="Low complexity" evidence="10">
    <location>
        <begin position="24"/>
        <end position="35"/>
    </location>
</feature>
<reference evidence="12 13" key="2">
    <citation type="submission" date="2019-01" db="EMBL/GenBank/DDBJ databases">
        <title>The decoding of complex shrimp genome reveals the adaptation for benthos swimmer, frequently molting mechanism and breeding impact on genome.</title>
        <authorList>
            <person name="Sun Y."/>
            <person name="Gao Y."/>
            <person name="Yu Y."/>
        </authorList>
    </citation>
    <scope>NUCLEOTIDE SEQUENCE [LARGE SCALE GENOMIC DNA]</scope>
    <source>
        <tissue evidence="12">Muscle</tissue>
    </source>
</reference>
<dbReference type="GO" id="GO:0045944">
    <property type="term" value="P:positive regulation of transcription by RNA polymerase II"/>
    <property type="evidence" value="ECO:0007669"/>
    <property type="project" value="UniProtKB-ARBA"/>
</dbReference>
<organism evidence="12 13">
    <name type="scientific">Penaeus vannamei</name>
    <name type="common">Whiteleg shrimp</name>
    <name type="synonym">Litopenaeus vannamei</name>
    <dbReference type="NCBI Taxonomy" id="6689"/>
    <lineage>
        <taxon>Eukaryota</taxon>
        <taxon>Metazoa</taxon>
        <taxon>Ecdysozoa</taxon>
        <taxon>Arthropoda</taxon>
        <taxon>Crustacea</taxon>
        <taxon>Multicrustacea</taxon>
        <taxon>Malacostraca</taxon>
        <taxon>Eumalacostraca</taxon>
        <taxon>Eucarida</taxon>
        <taxon>Decapoda</taxon>
        <taxon>Dendrobranchiata</taxon>
        <taxon>Penaeoidea</taxon>
        <taxon>Penaeidae</taxon>
        <taxon>Penaeus</taxon>
    </lineage>
</organism>
<evidence type="ECO:0000256" key="2">
    <source>
        <dbReference type="ARBA" id="ARBA00022723"/>
    </source>
</evidence>
<dbReference type="PROSITE" id="PS00031">
    <property type="entry name" value="NUCLEAR_REC_DBD_1"/>
    <property type="match status" value="1"/>
</dbReference>
<evidence type="ECO:0000256" key="3">
    <source>
        <dbReference type="ARBA" id="ARBA00022771"/>
    </source>
</evidence>
<dbReference type="AlphaFoldDB" id="A0A423THA3"/>
<feature type="domain" description="Nuclear receptor" evidence="11">
    <location>
        <begin position="117"/>
        <end position="193"/>
    </location>
</feature>
<evidence type="ECO:0000256" key="4">
    <source>
        <dbReference type="ARBA" id="ARBA00022833"/>
    </source>
</evidence>
<keyword evidence="2" id="KW-0479">Metal-binding</keyword>
<keyword evidence="5" id="KW-0805">Transcription regulation</keyword>
<dbReference type="GO" id="GO:0005634">
    <property type="term" value="C:nucleus"/>
    <property type="evidence" value="ECO:0007669"/>
    <property type="project" value="UniProtKB-SubCell"/>
</dbReference>
<keyword evidence="4" id="KW-0862">Zinc</keyword>
<feature type="region of interest" description="Disordered" evidence="10">
    <location>
        <begin position="1"/>
        <end position="74"/>
    </location>
</feature>
<dbReference type="FunFam" id="3.30.50.10:FF:000028">
    <property type="entry name" value="Nuclear receptor subfamily 2, group E, member 3"/>
    <property type="match status" value="1"/>
</dbReference>
<dbReference type="OrthoDB" id="5774777at2759"/>